<accession>A0ABX4YD98</accession>
<proteinExistence type="predicted"/>
<evidence type="ECO:0000313" key="2">
    <source>
        <dbReference type="Proteomes" id="UP000094669"/>
    </source>
</evidence>
<comment type="caution">
    <text evidence="1">The sequence shown here is derived from an EMBL/GenBank/DDBJ whole genome shotgun (WGS) entry which is preliminary data.</text>
</comment>
<sequence>MRSEDRRRTRSLCSFRRPRTEDRRARFAHARQKLLDIEKVTEVEERSTITQESSHRTWNLRLSKFCPLKANYVGVPTQRTEGRRKIHC</sequence>
<name>A0ABX4YD98_9LEPT</name>
<dbReference type="EMBL" id="MCRM02000036">
    <property type="protein sequence ID" value="PNV72097.1"/>
    <property type="molecule type" value="Genomic_DNA"/>
</dbReference>
<reference evidence="1" key="1">
    <citation type="submission" date="2018-01" db="EMBL/GenBank/DDBJ databases">
        <title>Genomic characterization of Leptospira inadai serogroup Lyme isolated from captured rat in Brazil and comparative analysis with human reference strain.</title>
        <authorList>
            <person name="Moreno L.Z."/>
            <person name="Loureiro A.P."/>
            <person name="Miraglia F."/>
            <person name="Kremer F.S."/>
            <person name="Eslabao M.R."/>
            <person name="Dellagostin O.A."/>
            <person name="Lilenbaum W."/>
            <person name="Moreno A.M."/>
        </authorList>
    </citation>
    <scope>NUCLEOTIDE SEQUENCE [LARGE SCALE GENOMIC DNA]</scope>
    <source>
        <strain evidence="1">M34/99</strain>
    </source>
</reference>
<dbReference type="Proteomes" id="UP000094669">
    <property type="component" value="Unassembled WGS sequence"/>
</dbReference>
<evidence type="ECO:0000313" key="1">
    <source>
        <dbReference type="EMBL" id="PNV72097.1"/>
    </source>
</evidence>
<keyword evidence="2" id="KW-1185">Reference proteome</keyword>
<protein>
    <submittedName>
        <fullName evidence="1">Uncharacterized protein</fullName>
    </submittedName>
</protein>
<gene>
    <name evidence="1" type="ORF">BES34_020175</name>
</gene>
<organism evidence="1 2">
    <name type="scientific">Leptospira inadai serovar Lyme</name>
    <dbReference type="NCBI Taxonomy" id="293084"/>
    <lineage>
        <taxon>Bacteria</taxon>
        <taxon>Pseudomonadati</taxon>
        <taxon>Spirochaetota</taxon>
        <taxon>Spirochaetia</taxon>
        <taxon>Leptospirales</taxon>
        <taxon>Leptospiraceae</taxon>
        <taxon>Leptospira</taxon>
    </lineage>
</organism>